<keyword evidence="3" id="KW-0520">NAD</keyword>
<feature type="domain" description="Aldehyde dehydrogenase" evidence="4">
    <location>
        <begin position="24"/>
        <end position="447"/>
    </location>
</feature>
<evidence type="ECO:0000256" key="3">
    <source>
        <dbReference type="ARBA" id="ARBA00023027"/>
    </source>
</evidence>
<keyword evidence="2" id="KW-0560">Oxidoreductase</keyword>
<dbReference type="RefSeq" id="WP_274044215.1">
    <property type="nucleotide sequence ID" value="NZ_JANCPR020000053.1"/>
</dbReference>
<reference evidence="5 6" key="1">
    <citation type="submission" date="2023-05" db="EMBL/GenBank/DDBJ databases">
        <title>Streptantibioticus silvisoli sp. nov., acidotolerant actinomycetes 1 from pine litter.</title>
        <authorList>
            <person name="Swiecimska M."/>
            <person name="Golinska P."/>
            <person name="Sangal V."/>
            <person name="Wachnowicz B."/>
            <person name="Goodfellow M."/>
        </authorList>
    </citation>
    <scope>NUCLEOTIDE SEQUENCE [LARGE SCALE GENOMIC DNA]</scope>
    <source>
        <strain evidence="5 6">DSM 42109</strain>
    </source>
</reference>
<dbReference type="InterPro" id="IPR016162">
    <property type="entry name" value="Ald_DH_N"/>
</dbReference>
<evidence type="ECO:0000256" key="1">
    <source>
        <dbReference type="ARBA" id="ARBA00009986"/>
    </source>
</evidence>
<dbReference type="InterPro" id="IPR016161">
    <property type="entry name" value="Ald_DH/histidinol_DH"/>
</dbReference>
<dbReference type="PANTHER" id="PTHR42986">
    <property type="entry name" value="BENZALDEHYDE DEHYDROGENASE YFMT"/>
    <property type="match status" value="1"/>
</dbReference>
<comment type="caution">
    <text evidence="5">The sequence shown here is derived from an EMBL/GenBank/DDBJ whole genome shotgun (WGS) entry which is preliminary data.</text>
</comment>
<evidence type="ECO:0000313" key="6">
    <source>
        <dbReference type="Proteomes" id="UP001214441"/>
    </source>
</evidence>
<dbReference type="Gene3D" id="3.40.309.10">
    <property type="entry name" value="Aldehyde Dehydrogenase, Chain A, domain 2"/>
    <property type="match status" value="1"/>
</dbReference>
<name>A0ABT7A815_9ACTN</name>
<protein>
    <submittedName>
        <fullName evidence="5">Aldehyde dehydrogenase family protein</fullName>
    </submittedName>
</protein>
<accession>A0ABT7A815</accession>
<dbReference type="Gene3D" id="3.40.605.10">
    <property type="entry name" value="Aldehyde Dehydrogenase, Chain A, domain 1"/>
    <property type="match status" value="1"/>
</dbReference>
<gene>
    <name evidence="5" type="ORF">NMN56_035710</name>
</gene>
<dbReference type="Proteomes" id="UP001214441">
    <property type="component" value="Unassembled WGS sequence"/>
</dbReference>
<proteinExistence type="inferred from homology"/>
<dbReference type="SUPFAM" id="SSF53720">
    <property type="entry name" value="ALDH-like"/>
    <property type="match status" value="1"/>
</dbReference>
<dbReference type="InterPro" id="IPR016163">
    <property type="entry name" value="Ald_DH_C"/>
</dbReference>
<evidence type="ECO:0000256" key="2">
    <source>
        <dbReference type="ARBA" id="ARBA00023002"/>
    </source>
</evidence>
<keyword evidence="6" id="KW-1185">Reference proteome</keyword>
<evidence type="ECO:0000313" key="5">
    <source>
        <dbReference type="EMBL" id="MDJ1137202.1"/>
    </source>
</evidence>
<dbReference type="EMBL" id="JANCPR020000053">
    <property type="protein sequence ID" value="MDJ1137202.1"/>
    <property type="molecule type" value="Genomic_DNA"/>
</dbReference>
<dbReference type="InterPro" id="IPR015590">
    <property type="entry name" value="Aldehyde_DH_dom"/>
</dbReference>
<organism evidence="5 6">
    <name type="scientific">Streptomyces iconiensis</name>
    <dbReference type="NCBI Taxonomy" id="1384038"/>
    <lineage>
        <taxon>Bacteria</taxon>
        <taxon>Bacillati</taxon>
        <taxon>Actinomycetota</taxon>
        <taxon>Actinomycetes</taxon>
        <taxon>Kitasatosporales</taxon>
        <taxon>Streptomycetaceae</taxon>
        <taxon>Streptomyces</taxon>
    </lineage>
</organism>
<evidence type="ECO:0000259" key="4">
    <source>
        <dbReference type="Pfam" id="PF00171"/>
    </source>
</evidence>
<comment type="similarity">
    <text evidence="1">Belongs to the aldehyde dehydrogenase family.</text>
</comment>
<sequence length="475" mass="49517">MSYFADLALQHVDGVWRQGSGAWDIIDFDPYSGEKLASVTVATESEIDDAFAAAERARPAWAAAGGHARREVLERVVRLIEERGTALAGALTAETGTTRSRAEYELRLARECLRDAGALAVEPSVHMPPSPVEGKENHVLREPAGVVCAITPFHHPFLRALATVAPALALGNTVVLKPHQSTPVAGGTLLAHLLEEAGLPGGVLNVVITDIAEIGDALLAHPTPGVIAYAGSERTGREVAAVAAGHFKRCVLDVSGGGPFIVLDDADVRRAAEAACFSRLVHQGQGGGAPASRVLVDRAVEREFTEAFTALASALVTGDPRDPATRVGPLVSPAQAESTAGLLRQAVAGGAVALVPGGTEEVDGALLRPTVLGELPEDAALLHQEVHGPVALVLPFKDEDEAVRLASRTPYGSGGAVHTRDLSRGLALAHRLEGGAVQINGTGVPDEPLVGRGALEAFTKVRWLSVQHGRSVFPF</sequence>
<dbReference type="Pfam" id="PF00171">
    <property type="entry name" value="Aldedh"/>
    <property type="match status" value="1"/>
</dbReference>
<dbReference type="PANTHER" id="PTHR42986:SF1">
    <property type="entry name" value="BENZALDEHYDE DEHYDROGENASE YFMT"/>
    <property type="match status" value="1"/>
</dbReference>